<reference evidence="1" key="1">
    <citation type="submission" date="2023-07" db="EMBL/GenBank/DDBJ databases">
        <title>draft genome sequence of fig (Ficus carica).</title>
        <authorList>
            <person name="Takahashi T."/>
            <person name="Nishimura K."/>
        </authorList>
    </citation>
    <scope>NUCLEOTIDE SEQUENCE</scope>
</reference>
<keyword evidence="2" id="KW-1185">Reference proteome</keyword>
<dbReference type="AlphaFoldDB" id="A0AA88DPG5"/>
<proteinExistence type="predicted"/>
<dbReference type="EMBL" id="BTGU01000083">
    <property type="protein sequence ID" value="GMN59083.1"/>
    <property type="molecule type" value="Genomic_DNA"/>
</dbReference>
<protein>
    <submittedName>
        <fullName evidence="1">Uncharacterized protein</fullName>
    </submittedName>
</protein>
<organism evidence="1 2">
    <name type="scientific">Ficus carica</name>
    <name type="common">Common fig</name>
    <dbReference type="NCBI Taxonomy" id="3494"/>
    <lineage>
        <taxon>Eukaryota</taxon>
        <taxon>Viridiplantae</taxon>
        <taxon>Streptophyta</taxon>
        <taxon>Embryophyta</taxon>
        <taxon>Tracheophyta</taxon>
        <taxon>Spermatophyta</taxon>
        <taxon>Magnoliopsida</taxon>
        <taxon>eudicotyledons</taxon>
        <taxon>Gunneridae</taxon>
        <taxon>Pentapetalae</taxon>
        <taxon>rosids</taxon>
        <taxon>fabids</taxon>
        <taxon>Rosales</taxon>
        <taxon>Moraceae</taxon>
        <taxon>Ficeae</taxon>
        <taxon>Ficus</taxon>
    </lineage>
</organism>
<dbReference type="Proteomes" id="UP001187192">
    <property type="component" value="Unassembled WGS sequence"/>
</dbReference>
<sequence length="71" mass="7554">MYVDAENTSGSNIQCGRVVQSRPASRSAAVTYKTKAPQNDGNTGVVSAAGTPMPKSVRELMSIRRSRALAR</sequence>
<accession>A0AA88DPG5</accession>
<evidence type="ECO:0000313" key="1">
    <source>
        <dbReference type="EMBL" id="GMN59083.1"/>
    </source>
</evidence>
<gene>
    <name evidence="1" type="ORF">TIFTF001_028179</name>
</gene>
<comment type="caution">
    <text evidence="1">The sequence shown here is derived from an EMBL/GenBank/DDBJ whole genome shotgun (WGS) entry which is preliminary data.</text>
</comment>
<evidence type="ECO:0000313" key="2">
    <source>
        <dbReference type="Proteomes" id="UP001187192"/>
    </source>
</evidence>
<name>A0AA88DPG5_FICCA</name>